<protein>
    <submittedName>
        <fullName evidence="1">Uncharacterized protein</fullName>
    </submittedName>
</protein>
<dbReference type="EMBL" id="JAPQKT010000006">
    <property type="protein sequence ID" value="KAJ5226641.1"/>
    <property type="molecule type" value="Genomic_DNA"/>
</dbReference>
<keyword evidence="2" id="KW-1185">Reference proteome</keyword>
<dbReference type="RefSeq" id="XP_056499006.1">
    <property type="nucleotide sequence ID" value="XM_056645565.1"/>
</dbReference>
<gene>
    <name evidence="1" type="ORF">N7469_006647</name>
</gene>
<sequence>MDLNAMKKIYITLAKNSQVPMSKEELSALGVELYDLDIHTGANSSPMKSQFLPRLDFPELQDSPTLSECPLIESSIYIGKGWCGGLSFEGFFKRDFNEIFTRDFEYHALLGKEYAQIRFERGLYLAKNWSIFLVLRPLEAQKRVSKKSHMP</sequence>
<reference evidence="1" key="2">
    <citation type="journal article" date="2023" name="IMA Fungus">
        <title>Comparative genomic study of the Penicillium genus elucidates a diverse pangenome and 15 lateral gene transfer events.</title>
        <authorList>
            <person name="Petersen C."/>
            <person name="Sorensen T."/>
            <person name="Nielsen M.R."/>
            <person name="Sondergaard T.E."/>
            <person name="Sorensen J.L."/>
            <person name="Fitzpatrick D.A."/>
            <person name="Frisvad J.C."/>
            <person name="Nielsen K.L."/>
        </authorList>
    </citation>
    <scope>NUCLEOTIDE SEQUENCE</scope>
    <source>
        <strain evidence="1">IBT 23319</strain>
    </source>
</reference>
<reference evidence="1" key="1">
    <citation type="submission" date="2022-11" db="EMBL/GenBank/DDBJ databases">
        <authorList>
            <person name="Petersen C."/>
        </authorList>
    </citation>
    <scope>NUCLEOTIDE SEQUENCE</scope>
    <source>
        <strain evidence="1">IBT 23319</strain>
    </source>
</reference>
<comment type="caution">
    <text evidence="1">The sequence shown here is derived from an EMBL/GenBank/DDBJ whole genome shotgun (WGS) entry which is preliminary data.</text>
</comment>
<proteinExistence type="predicted"/>
<organism evidence="1 2">
    <name type="scientific">Penicillium citrinum</name>
    <dbReference type="NCBI Taxonomy" id="5077"/>
    <lineage>
        <taxon>Eukaryota</taxon>
        <taxon>Fungi</taxon>
        <taxon>Dikarya</taxon>
        <taxon>Ascomycota</taxon>
        <taxon>Pezizomycotina</taxon>
        <taxon>Eurotiomycetes</taxon>
        <taxon>Eurotiomycetidae</taxon>
        <taxon>Eurotiales</taxon>
        <taxon>Aspergillaceae</taxon>
        <taxon>Penicillium</taxon>
    </lineage>
</organism>
<dbReference type="GeneID" id="81384732"/>
<accession>A0A9W9TKY9</accession>
<evidence type="ECO:0000313" key="1">
    <source>
        <dbReference type="EMBL" id="KAJ5226641.1"/>
    </source>
</evidence>
<dbReference type="AlphaFoldDB" id="A0A9W9TKY9"/>
<dbReference type="Proteomes" id="UP001147733">
    <property type="component" value="Unassembled WGS sequence"/>
</dbReference>
<evidence type="ECO:0000313" key="2">
    <source>
        <dbReference type="Proteomes" id="UP001147733"/>
    </source>
</evidence>
<name>A0A9W9TKY9_PENCI</name>